<evidence type="ECO:0000313" key="3">
    <source>
        <dbReference type="Proteomes" id="UP000217199"/>
    </source>
</evidence>
<sequence length="284" mass="31531">MDNLASTLPSPAIVKAEQDTMDKFKAAAQSLTLLYRSSQQNAKRHYNLGYCTALEDIYSIIQHSVTSLPENERVSPTFASTHFIMDWIKARQESIRVDQGDEEEEERNKPYSTIPLVNSNDVTSRDEHDRSRTKKNFQCQGSMITPGPISSTFRNRTKQPVSSSPSILPSSPSPISSSVPSRGAKRRHTAMLLDGYPPTPSCPSLLYTQANTNRVPSDGFISSLNSQLISRRRLRNSQNGPVESQHVESIAGVHEVESLATEEVDGSIDSEDEGGRGRRKIARR</sequence>
<dbReference type="Proteomes" id="UP000217199">
    <property type="component" value="Unassembled WGS sequence"/>
</dbReference>
<feature type="region of interest" description="Disordered" evidence="1">
    <location>
        <begin position="235"/>
        <end position="284"/>
    </location>
</feature>
<dbReference type="OrthoDB" id="21418at2759"/>
<dbReference type="PANTHER" id="PTHR38645:SF1">
    <property type="entry name" value="YALI0F12243P"/>
    <property type="match status" value="1"/>
</dbReference>
<evidence type="ECO:0000313" key="2">
    <source>
        <dbReference type="EMBL" id="PAV15536.1"/>
    </source>
</evidence>
<dbReference type="EMBL" id="NBII01000010">
    <property type="protein sequence ID" value="PAV15536.1"/>
    <property type="molecule type" value="Genomic_DNA"/>
</dbReference>
<feature type="compositionally biased region" description="Polar residues" evidence="1">
    <location>
        <begin position="136"/>
        <end position="154"/>
    </location>
</feature>
<name>A0A286U7I4_9AGAM</name>
<organism evidence="2 3">
    <name type="scientific">Pyrrhoderma noxium</name>
    <dbReference type="NCBI Taxonomy" id="2282107"/>
    <lineage>
        <taxon>Eukaryota</taxon>
        <taxon>Fungi</taxon>
        <taxon>Dikarya</taxon>
        <taxon>Basidiomycota</taxon>
        <taxon>Agaricomycotina</taxon>
        <taxon>Agaricomycetes</taxon>
        <taxon>Hymenochaetales</taxon>
        <taxon>Hymenochaetaceae</taxon>
        <taxon>Pyrrhoderma</taxon>
    </lineage>
</organism>
<keyword evidence="3" id="KW-1185">Reference proteome</keyword>
<accession>A0A286U7I4</accession>
<dbReference type="PANTHER" id="PTHR38645">
    <property type="entry name" value="CHROMOSOME 9, WHOLE GENOME SHOTGUN SEQUENCE"/>
    <property type="match status" value="1"/>
</dbReference>
<feature type="region of interest" description="Disordered" evidence="1">
    <location>
        <begin position="96"/>
        <end position="186"/>
    </location>
</feature>
<reference evidence="2 3" key="1">
    <citation type="journal article" date="2017" name="Mol. Ecol.">
        <title>Comparative and population genomic landscape of Phellinus noxius: A hypervariable fungus causing root rot in trees.</title>
        <authorList>
            <person name="Chung C.L."/>
            <person name="Lee T.J."/>
            <person name="Akiba M."/>
            <person name="Lee H.H."/>
            <person name="Kuo T.H."/>
            <person name="Liu D."/>
            <person name="Ke H.M."/>
            <person name="Yokoi T."/>
            <person name="Roa M.B."/>
            <person name="Lu M.J."/>
            <person name="Chang Y.Y."/>
            <person name="Ann P.J."/>
            <person name="Tsai J.N."/>
            <person name="Chen C.Y."/>
            <person name="Tzean S.S."/>
            <person name="Ota Y."/>
            <person name="Hattori T."/>
            <person name="Sahashi N."/>
            <person name="Liou R.F."/>
            <person name="Kikuchi T."/>
            <person name="Tsai I.J."/>
        </authorList>
    </citation>
    <scope>NUCLEOTIDE SEQUENCE [LARGE SCALE GENOMIC DNA]</scope>
    <source>
        <strain evidence="2 3">FFPRI411160</strain>
    </source>
</reference>
<gene>
    <name evidence="2" type="ORF">PNOK_0930000</name>
</gene>
<evidence type="ECO:0000256" key="1">
    <source>
        <dbReference type="SAM" id="MobiDB-lite"/>
    </source>
</evidence>
<feature type="compositionally biased region" description="Low complexity" evidence="1">
    <location>
        <begin position="160"/>
        <end position="181"/>
    </location>
</feature>
<proteinExistence type="predicted"/>
<protein>
    <submittedName>
        <fullName evidence="2">Uncharacterized protein</fullName>
    </submittedName>
</protein>
<dbReference type="AlphaFoldDB" id="A0A286U7I4"/>
<comment type="caution">
    <text evidence="2">The sequence shown here is derived from an EMBL/GenBank/DDBJ whole genome shotgun (WGS) entry which is preliminary data.</text>
</comment>
<dbReference type="InParanoid" id="A0A286U7I4"/>
<feature type="compositionally biased region" description="Acidic residues" evidence="1">
    <location>
        <begin position="260"/>
        <end position="272"/>
    </location>
</feature>